<dbReference type="NCBIfam" id="TIGR03526">
    <property type="entry name" value="selenium_YgeY"/>
    <property type="match status" value="1"/>
</dbReference>
<dbReference type="KEGG" id="ssm:Spirs_2759"/>
<evidence type="ECO:0000256" key="4">
    <source>
        <dbReference type="ARBA" id="ARBA00022833"/>
    </source>
</evidence>
<keyword evidence="2" id="KW-0479">Metal-binding</keyword>
<dbReference type="InterPro" id="IPR011650">
    <property type="entry name" value="Peptidase_M20_dimer"/>
</dbReference>
<dbReference type="AlphaFoldDB" id="E1R8V6"/>
<dbReference type="GO" id="GO:0008777">
    <property type="term" value="F:acetylornithine deacetylase activity"/>
    <property type="evidence" value="ECO:0007669"/>
    <property type="project" value="TreeGrafter"/>
</dbReference>
<dbReference type="InterPro" id="IPR017706">
    <property type="entry name" value="Peptidase_M20/DapE_YgeY"/>
</dbReference>
<dbReference type="Gene3D" id="3.40.630.10">
    <property type="entry name" value="Zn peptidases"/>
    <property type="match status" value="1"/>
</dbReference>
<proteinExistence type="predicted"/>
<keyword evidence="3" id="KW-0378">Hydrolase</keyword>
<gene>
    <name evidence="7" type="ordered locus">Spirs_2759</name>
</gene>
<comment type="cofactor">
    <cofactor evidence="1">
        <name>Zn(2+)</name>
        <dbReference type="ChEBI" id="CHEBI:29105"/>
    </cofactor>
</comment>
<dbReference type="EMBL" id="CP002116">
    <property type="protein sequence ID" value="ADK81863.1"/>
    <property type="molecule type" value="Genomic_DNA"/>
</dbReference>
<dbReference type="Pfam" id="PF01546">
    <property type="entry name" value="Peptidase_M20"/>
    <property type="match status" value="1"/>
</dbReference>
<dbReference type="Pfam" id="PF07687">
    <property type="entry name" value="M20_dimer"/>
    <property type="match status" value="1"/>
</dbReference>
<protein>
    <submittedName>
        <fullName evidence="7">Peptidase dimerization domain protein</fullName>
    </submittedName>
</protein>
<dbReference type="RefSeq" id="WP_013255324.1">
    <property type="nucleotide sequence ID" value="NC_014364.1"/>
</dbReference>
<evidence type="ECO:0000256" key="5">
    <source>
        <dbReference type="ARBA" id="ARBA00023285"/>
    </source>
</evidence>
<feature type="domain" description="Peptidase M20 dimerisation" evidence="6">
    <location>
        <begin position="184"/>
        <end position="287"/>
    </location>
</feature>
<accession>E1R8V6</accession>
<evidence type="ECO:0000256" key="2">
    <source>
        <dbReference type="ARBA" id="ARBA00022723"/>
    </source>
</evidence>
<dbReference type="STRING" id="573413.Spirs_2759"/>
<dbReference type="GO" id="GO:0006526">
    <property type="term" value="P:L-arginine biosynthetic process"/>
    <property type="evidence" value="ECO:0007669"/>
    <property type="project" value="TreeGrafter"/>
</dbReference>
<dbReference type="eggNOG" id="COG0624">
    <property type="taxonomic scope" value="Bacteria"/>
</dbReference>
<evidence type="ECO:0000259" key="6">
    <source>
        <dbReference type="Pfam" id="PF07687"/>
    </source>
</evidence>
<dbReference type="InterPro" id="IPR001261">
    <property type="entry name" value="ArgE/DapE_CS"/>
</dbReference>
<dbReference type="Gene3D" id="3.30.70.360">
    <property type="match status" value="1"/>
</dbReference>
<dbReference type="InterPro" id="IPR002933">
    <property type="entry name" value="Peptidase_M20"/>
</dbReference>
<keyword evidence="5" id="KW-0170">Cobalt</keyword>
<dbReference type="Proteomes" id="UP000002318">
    <property type="component" value="Chromosome"/>
</dbReference>
<dbReference type="InterPro" id="IPR050072">
    <property type="entry name" value="Peptidase_M20A"/>
</dbReference>
<dbReference type="PROSITE" id="PS00758">
    <property type="entry name" value="ARGE_DAPE_CPG2_1"/>
    <property type="match status" value="1"/>
</dbReference>
<name>E1R8V6_SEDSS</name>
<dbReference type="InterPro" id="IPR036264">
    <property type="entry name" value="Bact_exopeptidase_dim_dom"/>
</dbReference>
<dbReference type="HOGENOM" id="CLU_021802_2_1_12"/>
<dbReference type="SUPFAM" id="SSF55031">
    <property type="entry name" value="Bacterial exopeptidase dimerisation domain"/>
    <property type="match status" value="1"/>
</dbReference>
<evidence type="ECO:0000256" key="3">
    <source>
        <dbReference type="ARBA" id="ARBA00022801"/>
    </source>
</evidence>
<dbReference type="PANTHER" id="PTHR43808:SF31">
    <property type="entry name" value="N-ACETYL-L-CITRULLINE DEACETYLASE"/>
    <property type="match status" value="1"/>
</dbReference>
<dbReference type="SUPFAM" id="SSF53187">
    <property type="entry name" value="Zn-dependent exopeptidases"/>
    <property type="match status" value="1"/>
</dbReference>
<sequence>METVAIAGKISSYMEQNKAEIVTFLRNFVAIKSVTYEEEAAVRWYADQLKNFGFDEVRIDPVGNCIGRIGSGKTVLLFDAHIDTVEPGKVEDWGMDPLRSSYEDGIIRGRGAVDDKACLTGFAFAGKALKELHLDGDYTMWVSASISEEDVEGSCVKAMMEENKDIKPDYIVVGEASEMRIIRGHKGRALIKVEVKGKAAHASAAWRGENALIKALPLIKGIDDMKEFVKDPFLGGGSIEVTKVDCDTPSLNTIPGRVTVTMDRRISCGESVQDLLNEVKPLVDQVGGKASIDVERVTTYTGYQIEQEDYFPSWVIPEDHVLIATGVTTFKTLFDRDPVVGSWDFCTNATHLCGRTGIPAIGFGPGDGSLCHSTQDKVLDSEVVDAAKFYALFPLAMAGK</sequence>
<organism evidence="7 8">
    <name type="scientific">Sediminispirochaeta smaragdinae (strain DSM 11293 / JCM 15392 / SEBR 4228)</name>
    <name type="common">Spirochaeta smaragdinae</name>
    <dbReference type="NCBI Taxonomy" id="573413"/>
    <lineage>
        <taxon>Bacteria</taxon>
        <taxon>Pseudomonadati</taxon>
        <taxon>Spirochaetota</taxon>
        <taxon>Spirochaetia</taxon>
        <taxon>Spirochaetales</taxon>
        <taxon>Spirochaetaceae</taxon>
        <taxon>Sediminispirochaeta</taxon>
    </lineage>
</organism>
<dbReference type="OrthoDB" id="9792335at2"/>
<evidence type="ECO:0000256" key="1">
    <source>
        <dbReference type="ARBA" id="ARBA00001947"/>
    </source>
</evidence>
<evidence type="ECO:0000313" key="8">
    <source>
        <dbReference type="Proteomes" id="UP000002318"/>
    </source>
</evidence>
<reference evidence="7 8" key="1">
    <citation type="journal article" date="2010" name="Stand. Genomic Sci.">
        <title>Complete genome sequence of Spirochaeta smaragdinae type strain (SEBR 4228).</title>
        <authorList>
            <person name="Mavromatis K."/>
            <person name="Yasawong M."/>
            <person name="Chertkov O."/>
            <person name="Lapidus A."/>
            <person name="Lucas S."/>
            <person name="Nolan M."/>
            <person name="Del Rio T.G."/>
            <person name="Tice H."/>
            <person name="Cheng J.F."/>
            <person name="Pitluck S."/>
            <person name="Liolios K."/>
            <person name="Ivanova N."/>
            <person name="Tapia R."/>
            <person name="Han C."/>
            <person name="Bruce D."/>
            <person name="Goodwin L."/>
            <person name="Pati A."/>
            <person name="Chen A."/>
            <person name="Palaniappan K."/>
            <person name="Land M."/>
            <person name="Hauser L."/>
            <person name="Chang Y.J."/>
            <person name="Jeffries C.D."/>
            <person name="Detter J.C."/>
            <person name="Rohde M."/>
            <person name="Brambilla E."/>
            <person name="Spring S."/>
            <person name="Goker M."/>
            <person name="Sikorski J."/>
            <person name="Woyke T."/>
            <person name="Bristow J."/>
            <person name="Eisen J.A."/>
            <person name="Markowitz V."/>
            <person name="Hugenholtz P."/>
            <person name="Klenk H.P."/>
            <person name="Kyrpides N.C."/>
        </authorList>
    </citation>
    <scope>NUCLEOTIDE SEQUENCE [LARGE SCALE GENOMIC DNA]</scope>
    <source>
        <strain evidence="8">DSM 11293 / JCM 15392 / SEBR 4228</strain>
    </source>
</reference>
<dbReference type="NCBIfam" id="NF009555">
    <property type="entry name" value="PRK13004.1"/>
    <property type="match status" value="1"/>
</dbReference>
<keyword evidence="8" id="KW-1185">Reference proteome</keyword>
<evidence type="ECO:0000313" key="7">
    <source>
        <dbReference type="EMBL" id="ADK81863.1"/>
    </source>
</evidence>
<dbReference type="PANTHER" id="PTHR43808">
    <property type="entry name" value="ACETYLORNITHINE DEACETYLASE"/>
    <property type="match status" value="1"/>
</dbReference>
<keyword evidence="4" id="KW-0862">Zinc</keyword>
<dbReference type="GO" id="GO:0046872">
    <property type="term" value="F:metal ion binding"/>
    <property type="evidence" value="ECO:0007669"/>
    <property type="project" value="UniProtKB-KW"/>
</dbReference>